<name>A0AAD9EMI3_9PEZI</name>
<organism evidence="2 3">
    <name type="scientific">Colletotrichum chrysophilum</name>
    <dbReference type="NCBI Taxonomy" id="1836956"/>
    <lineage>
        <taxon>Eukaryota</taxon>
        <taxon>Fungi</taxon>
        <taxon>Dikarya</taxon>
        <taxon>Ascomycota</taxon>
        <taxon>Pezizomycotina</taxon>
        <taxon>Sordariomycetes</taxon>
        <taxon>Hypocreomycetidae</taxon>
        <taxon>Glomerellales</taxon>
        <taxon>Glomerellaceae</taxon>
        <taxon>Colletotrichum</taxon>
        <taxon>Colletotrichum gloeosporioides species complex</taxon>
    </lineage>
</organism>
<comment type="caution">
    <text evidence="2">The sequence shown here is derived from an EMBL/GenBank/DDBJ whole genome shotgun (WGS) entry which is preliminary data.</text>
</comment>
<evidence type="ECO:0000313" key="3">
    <source>
        <dbReference type="Proteomes" id="UP001243330"/>
    </source>
</evidence>
<reference evidence="2" key="1">
    <citation type="submission" date="2023-01" db="EMBL/GenBank/DDBJ databases">
        <title>Colletotrichum chrysophilum M932 genome sequence.</title>
        <authorList>
            <person name="Baroncelli R."/>
        </authorList>
    </citation>
    <scope>NUCLEOTIDE SEQUENCE</scope>
    <source>
        <strain evidence="2">M932</strain>
    </source>
</reference>
<proteinExistence type="predicted"/>
<dbReference type="Proteomes" id="UP001243330">
    <property type="component" value="Unassembled WGS sequence"/>
</dbReference>
<evidence type="ECO:0000256" key="1">
    <source>
        <dbReference type="SAM" id="MobiDB-lite"/>
    </source>
</evidence>
<feature type="region of interest" description="Disordered" evidence="1">
    <location>
        <begin position="73"/>
        <end position="95"/>
    </location>
</feature>
<evidence type="ECO:0000313" key="2">
    <source>
        <dbReference type="EMBL" id="KAK1849961.1"/>
    </source>
</evidence>
<dbReference type="AlphaFoldDB" id="A0AAD9EMI3"/>
<protein>
    <submittedName>
        <fullName evidence="2">Uncharacterized protein</fullName>
    </submittedName>
</protein>
<dbReference type="EMBL" id="JAQOWY010000131">
    <property type="protein sequence ID" value="KAK1849961.1"/>
    <property type="molecule type" value="Genomic_DNA"/>
</dbReference>
<feature type="compositionally biased region" description="Basic and acidic residues" evidence="1">
    <location>
        <begin position="77"/>
        <end position="86"/>
    </location>
</feature>
<gene>
    <name evidence="2" type="ORF">CCHR01_07444</name>
</gene>
<keyword evidence="3" id="KW-1185">Reference proteome</keyword>
<accession>A0AAD9EMI3</accession>
<sequence>MLSTRRRPRGEGRGSASVLVGFKSSAKYCKQAFVVRGSKDDDDELGVSPVNLGYGDRLPPGLGDDDDVGSGFPGWRGEARRGETTTRDQFGGSNGMVSFTTASQLDMTETLDSSANHSCRYRMVQRRDRLSSALGNSKGRLDLCRPEDEGWPFHVTLVTKENEDPLSQHSGALLDVYREIACERSPTPFRITLRLECRTAVRRDQTDTLQTP</sequence>